<comment type="cofactor">
    <cofactor evidence="1">
        <name>Co(2+)</name>
        <dbReference type="ChEBI" id="CHEBI:48828"/>
    </cofactor>
</comment>
<name>A0A1M5S9X8_9BACT</name>
<keyword evidence="10" id="KW-1185">Reference proteome</keyword>
<comment type="similarity">
    <text evidence="3">Belongs to the peptidase M20A family.</text>
</comment>
<dbReference type="InterPro" id="IPR050072">
    <property type="entry name" value="Peptidase_M20A"/>
</dbReference>
<organism evidence="9 10">
    <name type="scientific">Desulfofustis glycolicus DSM 9705</name>
    <dbReference type="NCBI Taxonomy" id="1121409"/>
    <lineage>
        <taxon>Bacteria</taxon>
        <taxon>Pseudomonadati</taxon>
        <taxon>Thermodesulfobacteriota</taxon>
        <taxon>Desulfobulbia</taxon>
        <taxon>Desulfobulbales</taxon>
        <taxon>Desulfocapsaceae</taxon>
        <taxon>Desulfofustis</taxon>
    </lineage>
</organism>
<dbReference type="RefSeq" id="WP_073372995.1">
    <property type="nucleotide sequence ID" value="NZ_FQXS01000001.1"/>
</dbReference>
<dbReference type="Pfam" id="PF01546">
    <property type="entry name" value="Peptidase_M20"/>
    <property type="match status" value="1"/>
</dbReference>
<dbReference type="STRING" id="1121409.SAMN02745124_00235"/>
<feature type="domain" description="Peptidase M20 dimerisation" evidence="8">
    <location>
        <begin position="205"/>
        <end position="315"/>
    </location>
</feature>
<dbReference type="InterPro" id="IPR010182">
    <property type="entry name" value="ArgE/DapE"/>
</dbReference>
<evidence type="ECO:0000256" key="3">
    <source>
        <dbReference type="ARBA" id="ARBA00006247"/>
    </source>
</evidence>
<dbReference type="NCBIfam" id="TIGR01910">
    <property type="entry name" value="DapE-ArgE"/>
    <property type="match status" value="1"/>
</dbReference>
<evidence type="ECO:0000313" key="10">
    <source>
        <dbReference type="Proteomes" id="UP000184139"/>
    </source>
</evidence>
<dbReference type="InterPro" id="IPR002933">
    <property type="entry name" value="Peptidase_M20"/>
</dbReference>
<dbReference type="SUPFAM" id="SSF53187">
    <property type="entry name" value="Zn-dependent exopeptidases"/>
    <property type="match status" value="1"/>
</dbReference>
<evidence type="ECO:0000256" key="6">
    <source>
        <dbReference type="ARBA" id="ARBA00022833"/>
    </source>
</evidence>
<dbReference type="InterPro" id="IPR036264">
    <property type="entry name" value="Bact_exopeptidase_dim_dom"/>
</dbReference>
<dbReference type="EMBL" id="FQXS01000001">
    <property type="protein sequence ID" value="SHH35289.1"/>
    <property type="molecule type" value="Genomic_DNA"/>
</dbReference>
<evidence type="ECO:0000259" key="8">
    <source>
        <dbReference type="Pfam" id="PF07687"/>
    </source>
</evidence>
<dbReference type="Pfam" id="PF07687">
    <property type="entry name" value="M20_dimer"/>
    <property type="match status" value="1"/>
</dbReference>
<comment type="cofactor">
    <cofactor evidence="2">
        <name>Zn(2+)</name>
        <dbReference type="ChEBI" id="CHEBI:29105"/>
    </cofactor>
</comment>
<dbReference type="GO" id="GO:0046872">
    <property type="term" value="F:metal ion binding"/>
    <property type="evidence" value="ECO:0007669"/>
    <property type="project" value="UniProtKB-KW"/>
</dbReference>
<keyword evidence="4" id="KW-0479">Metal-binding</keyword>
<dbReference type="AlphaFoldDB" id="A0A1M5S9X8"/>
<gene>
    <name evidence="9" type="ORF">SAMN02745124_00235</name>
</gene>
<sequence>MDRRETKLIDTVDRLGDQIVDFTMRLVAEPSTLSSEAGATAIMAVELERLGFSVVKIPLAGDTARSHPGFAPVPWSLDDRFNVVTTRAADRCGGRSALFNGHLDVVHAGNPERWTRDPYVPTIIDGWLYGRGAGDMKAGVAAMTYAVHAVDKAGFGLAAPVTIEAVIEEECSGNGAVACLAEGYDGEAVLIPEPFGPTILTDQLGVLWFKVGLSGRSTHVLQARSGVNAIEKCFPLIAALRGLEAELNEEAPPPAYAGLVHPINLNVGIIEGGDWPSTVPAEAAFHGRLSFYPGVRYERISRRIEETVRQAAAEDEWLRDNPPVVTFYGFRSEGHSLPRDLPAFSLLDGCHRSLTGRSAESYISTCTTDLRAFHHFGTGQPTCYGPVAENIHGVDERVAIDSIIQVARTYALFLARWCLLAE</sequence>
<keyword evidence="7" id="KW-0170">Cobalt</keyword>
<keyword evidence="5" id="KW-0378">Hydrolase</keyword>
<evidence type="ECO:0000256" key="2">
    <source>
        <dbReference type="ARBA" id="ARBA00001947"/>
    </source>
</evidence>
<evidence type="ECO:0000256" key="4">
    <source>
        <dbReference type="ARBA" id="ARBA00022723"/>
    </source>
</evidence>
<dbReference type="InterPro" id="IPR011650">
    <property type="entry name" value="Peptidase_M20_dimer"/>
</dbReference>
<reference evidence="9 10" key="1">
    <citation type="submission" date="2016-11" db="EMBL/GenBank/DDBJ databases">
        <authorList>
            <person name="Jaros S."/>
            <person name="Januszkiewicz K."/>
            <person name="Wedrychowicz H."/>
        </authorList>
    </citation>
    <scope>NUCLEOTIDE SEQUENCE [LARGE SCALE GENOMIC DNA]</scope>
    <source>
        <strain evidence="9 10">DSM 9705</strain>
    </source>
</reference>
<evidence type="ECO:0000256" key="7">
    <source>
        <dbReference type="ARBA" id="ARBA00023285"/>
    </source>
</evidence>
<evidence type="ECO:0000313" key="9">
    <source>
        <dbReference type="EMBL" id="SHH35289.1"/>
    </source>
</evidence>
<dbReference type="GO" id="GO:0016787">
    <property type="term" value="F:hydrolase activity"/>
    <property type="evidence" value="ECO:0007669"/>
    <property type="project" value="UniProtKB-KW"/>
</dbReference>
<dbReference type="PANTHER" id="PTHR43808">
    <property type="entry name" value="ACETYLORNITHINE DEACETYLASE"/>
    <property type="match status" value="1"/>
</dbReference>
<dbReference type="NCBIfam" id="NF005306">
    <property type="entry name" value="PRK06837.1"/>
    <property type="match status" value="1"/>
</dbReference>
<dbReference type="SUPFAM" id="SSF55031">
    <property type="entry name" value="Bacterial exopeptidase dimerisation domain"/>
    <property type="match status" value="1"/>
</dbReference>
<accession>A0A1M5S9X8</accession>
<protein>
    <submittedName>
        <fullName evidence="9">Acetylornithine deacetylase</fullName>
    </submittedName>
</protein>
<dbReference type="Gene3D" id="3.30.70.360">
    <property type="match status" value="1"/>
</dbReference>
<keyword evidence="6" id="KW-0862">Zinc</keyword>
<evidence type="ECO:0000256" key="1">
    <source>
        <dbReference type="ARBA" id="ARBA00001941"/>
    </source>
</evidence>
<dbReference type="Proteomes" id="UP000184139">
    <property type="component" value="Unassembled WGS sequence"/>
</dbReference>
<dbReference type="OrthoDB" id="5443984at2"/>
<dbReference type="Gene3D" id="3.40.630.10">
    <property type="entry name" value="Zn peptidases"/>
    <property type="match status" value="1"/>
</dbReference>
<proteinExistence type="inferred from homology"/>
<evidence type="ECO:0000256" key="5">
    <source>
        <dbReference type="ARBA" id="ARBA00022801"/>
    </source>
</evidence>
<dbReference type="PANTHER" id="PTHR43808:SF25">
    <property type="entry name" value="PEPTIDASE M20 DIMERISATION DOMAIN-CONTAINING PROTEIN"/>
    <property type="match status" value="1"/>
</dbReference>